<dbReference type="SUPFAM" id="SSF55874">
    <property type="entry name" value="ATPase domain of HSP90 chaperone/DNA topoisomerase II/histidine kinase"/>
    <property type="match status" value="1"/>
</dbReference>
<feature type="domain" description="Histidine kinase" evidence="7">
    <location>
        <begin position="390"/>
        <end position="605"/>
    </location>
</feature>
<dbReference type="PROSITE" id="PS50109">
    <property type="entry name" value="HIS_KIN"/>
    <property type="match status" value="1"/>
</dbReference>
<dbReference type="AlphaFoldDB" id="A0AAJ1IB63"/>
<comment type="caution">
    <text evidence="9">The sequence shown here is derived from an EMBL/GenBank/DDBJ whole genome shotgun (WGS) entry which is preliminary data.</text>
</comment>
<evidence type="ECO:0000256" key="1">
    <source>
        <dbReference type="ARBA" id="ARBA00000085"/>
    </source>
</evidence>
<dbReference type="Pfam" id="PF02518">
    <property type="entry name" value="HATPase_c"/>
    <property type="match status" value="1"/>
</dbReference>
<dbReference type="InterPro" id="IPR050107">
    <property type="entry name" value="ABC_carbohydrate_import_ATPase"/>
</dbReference>
<dbReference type="GO" id="GO:0016887">
    <property type="term" value="F:ATP hydrolysis activity"/>
    <property type="evidence" value="ECO:0007669"/>
    <property type="project" value="InterPro"/>
</dbReference>
<dbReference type="PROSITE" id="PS50893">
    <property type="entry name" value="ABC_TRANSPORTER_2"/>
    <property type="match status" value="1"/>
</dbReference>
<dbReference type="InterPro" id="IPR036097">
    <property type="entry name" value="HisK_dim/P_sf"/>
</dbReference>
<evidence type="ECO:0000259" key="8">
    <source>
        <dbReference type="PROSITE" id="PS50893"/>
    </source>
</evidence>
<dbReference type="InterPro" id="IPR003439">
    <property type="entry name" value="ABC_transporter-like_ATP-bd"/>
</dbReference>
<name>A0AAJ1IB63_9SPIO</name>
<dbReference type="GO" id="GO:0005524">
    <property type="term" value="F:ATP binding"/>
    <property type="evidence" value="ECO:0007669"/>
    <property type="project" value="UniProtKB-KW"/>
</dbReference>
<keyword evidence="4" id="KW-0597">Phosphoprotein</keyword>
<organism evidence="9 10">
    <name type="scientific">Candidatus Thalassospirochaeta sargassi</name>
    <dbReference type="NCBI Taxonomy" id="3119039"/>
    <lineage>
        <taxon>Bacteria</taxon>
        <taxon>Pseudomonadati</taxon>
        <taxon>Spirochaetota</taxon>
        <taxon>Spirochaetia</taxon>
        <taxon>Spirochaetales</taxon>
        <taxon>Spirochaetaceae</taxon>
        <taxon>Candidatus Thalassospirochaeta</taxon>
    </lineage>
</organism>
<evidence type="ECO:0000256" key="2">
    <source>
        <dbReference type="ARBA" id="ARBA00009404"/>
    </source>
</evidence>
<evidence type="ECO:0000313" key="10">
    <source>
        <dbReference type="Proteomes" id="UP001221217"/>
    </source>
</evidence>
<dbReference type="GO" id="GO:0000155">
    <property type="term" value="F:phosphorelay sensor kinase activity"/>
    <property type="evidence" value="ECO:0007669"/>
    <property type="project" value="InterPro"/>
</dbReference>
<dbReference type="SMART" id="SM00387">
    <property type="entry name" value="HATPase_c"/>
    <property type="match status" value="1"/>
</dbReference>
<dbReference type="CDD" id="cd00082">
    <property type="entry name" value="HisKA"/>
    <property type="match status" value="1"/>
</dbReference>
<dbReference type="SMART" id="SM00382">
    <property type="entry name" value="AAA"/>
    <property type="match status" value="1"/>
</dbReference>
<dbReference type="SUPFAM" id="SSF47384">
    <property type="entry name" value="Homodimeric domain of signal transducing histidine kinase"/>
    <property type="match status" value="1"/>
</dbReference>
<dbReference type="Pfam" id="PF00005">
    <property type="entry name" value="ABC_tran"/>
    <property type="match status" value="1"/>
</dbReference>
<dbReference type="SMART" id="SM00388">
    <property type="entry name" value="HisKA"/>
    <property type="match status" value="1"/>
</dbReference>
<evidence type="ECO:0000256" key="4">
    <source>
        <dbReference type="ARBA" id="ARBA00022553"/>
    </source>
</evidence>
<dbReference type="EMBL" id="JAQQAL010000011">
    <property type="protein sequence ID" value="MDC7226057.1"/>
    <property type="molecule type" value="Genomic_DNA"/>
</dbReference>
<dbReference type="PRINTS" id="PR00344">
    <property type="entry name" value="BCTRLSENSOR"/>
</dbReference>
<dbReference type="PANTHER" id="PTHR43790">
    <property type="entry name" value="CARBOHYDRATE TRANSPORT ATP-BINDING PROTEIN MG119-RELATED"/>
    <property type="match status" value="1"/>
</dbReference>
<dbReference type="Proteomes" id="UP001221217">
    <property type="component" value="Unassembled WGS sequence"/>
</dbReference>
<evidence type="ECO:0000313" key="9">
    <source>
        <dbReference type="EMBL" id="MDC7226057.1"/>
    </source>
</evidence>
<evidence type="ECO:0000256" key="6">
    <source>
        <dbReference type="ARBA" id="ARBA00022840"/>
    </source>
</evidence>
<gene>
    <name evidence="9" type="ORF">PQJ61_04755</name>
</gene>
<dbReference type="InterPro" id="IPR003593">
    <property type="entry name" value="AAA+_ATPase"/>
</dbReference>
<dbReference type="Gene3D" id="3.30.565.10">
    <property type="entry name" value="Histidine kinase-like ATPase, C-terminal domain"/>
    <property type="match status" value="1"/>
</dbReference>
<keyword evidence="5" id="KW-0547">Nucleotide-binding</keyword>
<dbReference type="InterPro" id="IPR003594">
    <property type="entry name" value="HATPase_dom"/>
</dbReference>
<accession>A0AAJ1IB63</accession>
<protein>
    <recommendedName>
        <fullName evidence="3">histidine kinase</fullName>
        <ecNumber evidence="3">2.7.13.3</ecNumber>
    </recommendedName>
</protein>
<dbReference type="Gene3D" id="3.40.50.300">
    <property type="entry name" value="P-loop containing nucleotide triphosphate hydrolases"/>
    <property type="match status" value="1"/>
</dbReference>
<evidence type="ECO:0000256" key="3">
    <source>
        <dbReference type="ARBA" id="ARBA00012438"/>
    </source>
</evidence>
<evidence type="ECO:0000259" key="7">
    <source>
        <dbReference type="PROSITE" id="PS50109"/>
    </source>
</evidence>
<dbReference type="SUPFAM" id="SSF52540">
    <property type="entry name" value="P-loop containing nucleoside triphosphate hydrolases"/>
    <property type="match status" value="1"/>
</dbReference>
<reference evidence="9 10" key="1">
    <citation type="submission" date="2022-12" db="EMBL/GenBank/DDBJ databases">
        <title>Metagenome assembled genome from gulf of manar.</title>
        <authorList>
            <person name="Kohli P."/>
            <person name="Pk S."/>
            <person name="Venkata Ramana C."/>
            <person name="Sasikala C."/>
        </authorList>
    </citation>
    <scope>NUCLEOTIDE SEQUENCE [LARGE SCALE GENOMIC DNA]</scope>
    <source>
        <strain evidence="9">JB008</strain>
    </source>
</reference>
<proteinExistence type="inferred from homology"/>
<dbReference type="CDD" id="cd03216">
    <property type="entry name" value="ABC_Carb_Monos_I"/>
    <property type="match status" value="1"/>
</dbReference>
<dbReference type="Gene3D" id="3.30.450.20">
    <property type="entry name" value="PAS domain"/>
    <property type="match status" value="1"/>
</dbReference>
<dbReference type="InterPro" id="IPR027417">
    <property type="entry name" value="P-loop_NTPase"/>
</dbReference>
<feature type="domain" description="ABC transporter" evidence="8">
    <location>
        <begin position="12"/>
        <end position="238"/>
    </location>
</feature>
<dbReference type="InterPro" id="IPR036890">
    <property type="entry name" value="HATPase_C_sf"/>
</dbReference>
<evidence type="ECO:0000256" key="5">
    <source>
        <dbReference type="ARBA" id="ARBA00022741"/>
    </source>
</evidence>
<sequence>MKSMSEQRKPVIEIKNAYLDYGIIPVLKNLNASIYANEIHALIGEHGAGKSSLAKMLSGFQPPKTGNIYYDGERIKCSPGTAKRLGIEMVTQDNHLFPNLTVANNIVLGENDKSAEHAVSRFFDELEIDISPKSLISNLNLSDRVMVDICKHFYNTPKVLILDEALEKLSASYLEKVIQVLHRMKEDGCAILFITHRVDDIYEIADKVSIIRNGNIIATQPVEDIDKFNLIKMAYTQVIRTTDINYLNADFYNLLKYNEAVLKKLPSAILISDEMLNVRFINDIAKNYFEIDESVHPRIEMKQVLGEENSNVFNLLQSCIAERNEEIFYDVQVQYLKGLSSQNISIIPLFDGKLFIGSIITMDDVTEYETLRRQLSIKENLSSIGLLSAGVAHEINNPLEIINYYMQNLKLTNPDNEKIMEIVVDVQEEIKSISNIIDNLLLFSEDKKLTAETVEVNSLISGIVHLITKSTEERKIDLVFDTENEDIYIKTVRTELKQVFLNIIKNSIDAIKENGRISVSTALKLTDSERPVAEITFSDDGPGVDSEIIDNIFMPFYTTKTGSSNNMGLGLSISYRIVDKYGGTMDMNNLTSGGCRTTLTFPAAVE</sequence>
<dbReference type="InterPro" id="IPR003661">
    <property type="entry name" value="HisK_dim/P_dom"/>
</dbReference>
<keyword evidence="6 9" id="KW-0067">ATP-binding</keyword>
<dbReference type="EC" id="2.7.13.3" evidence="3"/>
<dbReference type="Pfam" id="PF00512">
    <property type="entry name" value="HisKA"/>
    <property type="match status" value="1"/>
</dbReference>
<dbReference type="InterPro" id="IPR005467">
    <property type="entry name" value="His_kinase_dom"/>
</dbReference>
<comment type="catalytic activity">
    <reaction evidence="1">
        <text>ATP + protein L-histidine = ADP + protein N-phospho-L-histidine.</text>
        <dbReference type="EC" id="2.7.13.3"/>
    </reaction>
</comment>
<dbReference type="Gene3D" id="1.10.287.130">
    <property type="match status" value="1"/>
</dbReference>
<dbReference type="PANTHER" id="PTHR43790:SF2">
    <property type="entry name" value="AUTOINDUCER 2 IMPORT ATP-BINDING PROTEIN LSRA"/>
    <property type="match status" value="1"/>
</dbReference>
<dbReference type="InterPro" id="IPR004358">
    <property type="entry name" value="Sig_transdc_His_kin-like_C"/>
</dbReference>
<comment type="similarity">
    <text evidence="2">Belongs to the ABC transporter superfamily. AI-2 autoinducer porter (TC 3.A.1.2.8) family.</text>
</comment>